<dbReference type="PANTHER" id="PTHR43698:SF1">
    <property type="entry name" value="BLL4564 PROTEIN"/>
    <property type="match status" value="1"/>
</dbReference>
<dbReference type="InterPro" id="IPR014710">
    <property type="entry name" value="RmlC-like_jellyroll"/>
</dbReference>
<reference evidence="2" key="1">
    <citation type="submission" date="2021-01" db="EMBL/GenBank/DDBJ databases">
        <title>Whole genome shotgun sequence of Acrocarpospora phusangensis NBRC 108782.</title>
        <authorList>
            <person name="Komaki H."/>
            <person name="Tamura T."/>
        </authorList>
    </citation>
    <scope>NUCLEOTIDE SEQUENCE</scope>
    <source>
        <strain evidence="2">NBRC 108782</strain>
    </source>
</reference>
<comment type="caution">
    <text evidence="2">The sequence shown here is derived from an EMBL/GenBank/DDBJ whole genome shotgun (WGS) entry which is preliminary data.</text>
</comment>
<dbReference type="AlphaFoldDB" id="A0A919Q8G9"/>
<dbReference type="EMBL" id="BOOA01000016">
    <property type="protein sequence ID" value="GIH24146.1"/>
    <property type="molecule type" value="Genomic_DNA"/>
</dbReference>
<dbReference type="RefSeq" id="WP_204040925.1">
    <property type="nucleotide sequence ID" value="NZ_BOOA01000016.1"/>
</dbReference>
<gene>
    <name evidence="2" type="ORF">Aph01nite_24560</name>
</gene>
<dbReference type="Proteomes" id="UP000640052">
    <property type="component" value="Unassembled WGS sequence"/>
</dbReference>
<dbReference type="CDD" id="cd02233">
    <property type="entry name" value="cupin_HNL-like"/>
    <property type="match status" value="1"/>
</dbReference>
<sequence length="134" mass="14418">MRIVRGHAEGTASALKSDTFAGTVWADSVLPTTDGTTINVVTFTPGARTHWHEHTNGQILQVLAGQGWVCAEGGTPHPLLPGDTVWVPPGERHWHGATETTLMTHTAISIGPTRWYGEVDDADYAAAHTTEEPR</sequence>
<accession>A0A919Q8G9</accession>
<evidence type="ECO:0000259" key="1">
    <source>
        <dbReference type="Pfam" id="PF07883"/>
    </source>
</evidence>
<dbReference type="Gene3D" id="2.60.120.10">
    <property type="entry name" value="Jelly Rolls"/>
    <property type="match status" value="1"/>
</dbReference>
<organism evidence="2 3">
    <name type="scientific">Acrocarpospora phusangensis</name>
    <dbReference type="NCBI Taxonomy" id="1070424"/>
    <lineage>
        <taxon>Bacteria</taxon>
        <taxon>Bacillati</taxon>
        <taxon>Actinomycetota</taxon>
        <taxon>Actinomycetes</taxon>
        <taxon>Streptosporangiales</taxon>
        <taxon>Streptosporangiaceae</taxon>
        <taxon>Acrocarpospora</taxon>
    </lineage>
</organism>
<dbReference type="InterPro" id="IPR013096">
    <property type="entry name" value="Cupin_2"/>
</dbReference>
<feature type="domain" description="Cupin type-2" evidence="1">
    <location>
        <begin position="40"/>
        <end position="101"/>
    </location>
</feature>
<proteinExistence type="predicted"/>
<keyword evidence="3" id="KW-1185">Reference proteome</keyword>
<protein>
    <recommendedName>
        <fullName evidence="1">Cupin type-2 domain-containing protein</fullName>
    </recommendedName>
</protein>
<dbReference type="Pfam" id="PF07883">
    <property type="entry name" value="Cupin_2"/>
    <property type="match status" value="1"/>
</dbReference>
<dbReference type="InterPro" id="IPR011051">
    <property type="entry name" value="RmlC_Cupin_sf"/>
</dbReference>
<dbReference type="InterPro" id="IPR047263">
    <property type="entry name" value="HNL-like_cupin"/>
</dbReference>
<dbReference type="SUPFAM" id="SSF51182">
    <property type="entry name" value="RmlC-like cupins"/>
    <property type="match status" value="1"/>
</dbReference>
<name>A0A919Q8G9_9ACTN</name>
<dbReference type="PANTHER" id="PTHR43698">
    <property type="entry name" value="RIBD C-TERMINAL DOMAIN CONTAINING PROTEIN"/>
    <property type="match status" value="1"/>
</dbReference>
<evidence type="ECO:0000313" key="3">
    <source>
        <dbReference type="Proteomes" id="UP000640052"/>
    </source>
</evidence>
<evidence type="ECO:0000313" key="2">
    <source>
        <dbReference type="EMBL" id="GIH24146.1"/>
    </source>
</evidence>